<accession>A0A818N4E1</accession>
<gene>
    <name evidence="3" type="ORF">GRG538_LOCUS22640</name>
    <name evidence="2" type="ORF">LUA448_LOCUS6995</name>
</gene>
<evidence type="ECO:0000313" key="3">
    <source>
        <dbReference type="EMBL" id="CAF3600112.1"/>
    </source>
</evidence>
<dbReference type="Proteomes" id="UP000663833">
    <property type="component" value="Unassembled WGS sequence"/>
</dbReference>
<dbReference type="EMBL" id="CAJNYD010000687">
    <property type="protein sequence ID" value="CAF3287992.1"/>
    <property type="molecule type" value="Genomic_DNA"/>
</dbReference>
<sequence length="304" mass="35368">MTPGINDLLDPSVCSCFSTSYHNMICYKIKWSTLSISVALIIIIVYASSGLYTLLDITTVMPMPFVNDNNETHLWPITSSSVAMFLDWISLCVYFAIALLTIFLLCAIQLNKSWLLFLWSIVMIFMLLIDGIVTILSLRQYQQQVYRLSKQVKILFFLMIIRLIVSLCAICISIFHFRQLNKVKSEYLNRQRMLIRYNTECASPSYDSSWTRSIGFLNPSKDASDEHLMLDLPSSISVPRTNIATVQRQQKSTMFHSRKSLHQQSEYIDYRHQRPISECNENFRYNIPLQERFYQQKTSDIEGL</sequence>
<name>A0A818N4E1_9BILA</name>
<protein>
    <submittedName>
        <fullName evidence="3">Uncharacterized protein</fullName>
    </submittedName>
</protein>
<keyword evidence="1" id="KW-1133">Transmembrane helix</keyword>
<reference evidence="3" key="1">
    <citation type="submission" date="2021-02" db="EMBL/GenBank/DDBJ databases">
        <authorList>
            <person name="Nowell W R."/>
        </authorList>
    </citation>
    <scope>NUCLEOTIDE SEQUENCE</scope>
</reference>
<feature type="transmembrane region" description="Helical" evidence="1">
    <location>
        <begin position="34"/>
        <end position="55"/>
    </location>
</feature>
<feature type="transmembrane region" description="Helical" evidence="1">
    <location>
        <begin position="115"/>
        <end position="136"/>
    </location>
</feature>
<evidence type="ECO:0000256" key="1">
    <source>
        <dbReference type="SAM" id="Phobius"/>
    </source>
</evidence>
<dbReference type="Proteomes" id="UP000663872">
    <property type="component" value="Unassembled WGS sequence"/>
</dbReference>
<keyword evidence="1" id="KW-0472">Membrane</keyword>
<keyword evidence="1" id="KW-0812">Transmembrane</keyword>
<dbReference type="EMBL" id="CAJNYT010003787">
    <property type="protein sequence ID" value="CAF3600112.1"/>
    <property type="molecule type" value="Genomic_DNA"/>
</dbReference>
<organism evidence="3 4">
    <name type="scientific">Rotaria socialis</name>
    <dbReference type="NCBI Taxonomy" id="392032"/>
    <lineage>
        <taxon>Eukaryota</taxon>
        <taxon>Metazoa</taxon>
        <taxon>Spiralia</taxon>
        <taxon>Gnathifera</taxon>
        <taxon>Rotifera</taxon>
        <taxon>Eurotatoria</taxon>
        <taxon>Bdelloidea</taxon>
        <taxon>Philodinida</taxon>
        <taxon>Philodinidae</taxon>
        <taxon>Rotaria</taxon>
    </lineage>
</organism>
<proteinExistence type="predicted"/>
<comment type="caution">
    <text evidence="3">The sequence shown here is derived from an EMBL/GenBank/DDBJ whole genome shotgun (WGS) entry which is preliminary data.</text>
</comment>
<feature type="transmembrane region" description="Helical" evidence="1">
    <location>
        <begin position="88"/>
        <end position="108"/>
    </location>
</feature>
<dbReference type="AlphaFoldDB" id="A0A818N4E1"/>
<evidence type="ECO:0000313" key="2">
    <source>
        <dbReference type="EMBL" id="CAF3287992.1"/>
    </source>
</evidence>
<feature type="transmembrane region" description="Helical" evidence="1">
    <location>
        <begin position="156"/>
        <end position="177"/>
    </location>
</feature>
<evidence type="ECO:0000313" key="4">
    <source>
        <dbReference type="Proteomes" id="UP000663872"/>
    </source>
</evidence>